<reference evidence="2" key="2">
    <citation type="journal article" date="2022" name="Microbiol. Resour. Announc.">
        <title>Metagenome Sequencing to Explore Phylogenomics of Terrestrial Cyanobacteria.</title>
        <authorList>
            <person name="Ward R.D."/>
            <person name="Stajich J.E."/>
            <person name="Johansen J.R."/>
            <person name="Huntemann M."/>
            <person name="Clum A."/>
            <person name="Foster B."/>
            <person name="Foster B."/>
            <person name="Roux S."/>
            <person name="Palaniappan K."/>
            <person name="Varghese N."/>
            <person name="Mukherjee S."/>
            <person name="Reddy T.B.K."/>
            <person name="Daum C."/>
            <person name="Copeland A."/>
            <person name="Chen I.A."/>
            <person name="Ivanova N.N."/>
            <person name="Kyrpides N.C."/>
            <person name="Shapiro N."/>
            <person name="Eloe-Fadrosh E.A."/>
            <person name="Pietrasiak N."/>
        </authorList>
    </citation>
    <scope>NUCLEOTIDE SEQUENCE</scope>
    <source>
        <strain evidence="2">CPER-KK1</strain>
    </source>
</reference>
<reference evidence="2" key="1">
    <citation type="submission" date="2021-05" db="EMBL/GenBank/DDBJ databases">
        <authorList>
            <person name="Pietrasiak N."/>
            <person name="Ward R."/>
            <person name="Stajich J.E."/>
            <person name="Kurbessoian T."/>
        </authorList>
    </citation>
    <scope>NUCLEOTIDE SEQUENCE</scope>
    <source>
        <strain evidence="2">CPER-KK1</strain>
    </source>
</reference>
<dbReference type="Proteomes" id="UP000753908">
    <property type="component" value="Unassembled WGS sequence"/>
</dbReference>
<evidence type="ECO:0000256" key="1">
    <source>
        <dbReference type="SAM" id="MobiDB-lite"/>
    </source>
</evidence>
<accession>A0A951PR55</accession>
<organism evidence="2 3">
    <name type="scientific">Symplocastrum torsivum CPER-KK1</name>
    <dbReference type="NCBI Taxonomy" id="450513"/>
    <lineage>
        <taxon>Bacteria</taxon>
        <taxon>Bacillati</taxon>
        <taxon>Cyanobacteriota</taxon>
        <taxon>Cyanophyceae</taxon>
        <taxon>Oscillatoriophycideae</taxon>
        <taxon>Oscillatoriales</taxon>
        <taxon>Microcoleaceae</taxon>
        <taxon>Symplocastrum</taxon>
    </lineage>
</organism>
<gene>
    <name evidence="2" type="ORF">KME25_30615</name>
</gene>
<proteinExistence type="predicted"/>
<feature type="region of interest" description="Disordered" evidence="1">
    <location>
        <begin position="1"/>
        <end position="31"/>
    </location>
</feature>
<name>A0A951PR55_9CYAN</name>
<sequence length="98" mass="11099">MPKPKKPKTKSRPRQDYEKKPSCKGTKSMRGQPEIYDELKKAVSFAITPAAQLGLTRLSQQLKISRSELIEQIGRGLLTIAELETESDSSFDFLKCRD</sequence>
<dbReference type="AlphaFoldDB" id="A0A951PR55"/>
<protein>
    <submittedName>
        <fullName evidence="2">Uncharacterized protein</fullName>
    </submittedName>
</protein>
<evidence type="ECO:0000313" key="3">
    <source>
        <dbReference type="Proteomes" id="UP000753908"/>
    </source>
</evidence>
<evidence type="ECO:0000313" key="2">
    <source>
        <dbReference type="EMBL" id="MBW4548725.1"/>
    </source>
</evidence>
<feature type="compositionally biased region" description="Basic residues" evidence="1">
    <location>
        <begin position="1"/>
        <end position="12"/>
    </location>
</feature>
<comment type="caution">
    <text evidence="2">The sequence shown here is derived from an EMBL/GenBank/DDBJ whole genome shotgun (WGS) entry which is preliminary data.</text>
</comment>
<dbReference type="EMBL" id="JAHHIF010000070">
    <property type="protein sequence ID" value="MBW4548725.1"/>
    <property type="molecule type" value="Genomic_DNA"/>
</dbReference>